<dbReference type="InParanoid" id="A0A316VB69"/>
<organism evidence="3 4">
    <name type="scientific">Meira miltonrushii</name>
    <dbReference type="NCBI Taxonomy" id="1280837"/>
    <lineage>
        <taxon>Eukaryota</taxon>
        <taxon>Fungi</taxon>
        <taxon>Dikarya</taxon>
        <taxon>Basidiomycota</taxon>
        <taxon>Ustilaginomycotina</taxon>
        <taxon>Exobasidiomycetes</taxon>
        <taxon>Exobasidiales</taxon>
        <taxon>Brachybasidiaceae</taxon>
        <taxon>Meira</taxon>
    </lineage>
</organism>
<feature type="region of interest" description="Disordered" evidence="1">
    <location>
        <begin position="1"/>
        <end position="25"/>
    </location>
</feature>
<dbReference type="OrthoDB" id="3067443at2759"/>
<evidence type="ECO:0000259" key="2">
    <source>
        <dbReference type="Pfam" id="PF23771"/>
    </source>
</evidence>
<keyword evidence="4" id="KW-1185">Reference proteome</keyword>
<evidence type="ECO:0000256" key="1">
    <source>
        <dbReference type="SAM" id="MobiDB-lite"/>
    </source>
</evidence>
<dbReference type="RefSeq" id="XP_025353107.1">
    <property type="nucleotide sequence ID" value="XM_025501898.1"/>
</dbReference>
<dbReference type="Proteomes" id="UP000245771">
    <property type="component" value="Unassembled WGS sequence"/>
</dbReference>
<evidence type="ECO:0000313" key="4">
    <source>
        <dbReference type="Proteomes" id="UP000245771"/>
    </source>
</evidence>
<dbReference type="GeneID" id="37023679"/>
<dbReference type="Pfam" id="PF23771">
    <property type="entry name" value="DUF7168"/>
    <property type="match status" value="1"/>
</dbReference>
<evidence type="ECO:0000313" key="3">
    <source>
        <dbReference type="EMBL" id="PWN32805.1"/>
    </source>
</evidence>
<proteinExistence type="predicted"/>
<dbReference type="EMBL" id="KZ819605">
    <property type="protein sequence ID" value="PWN32805.1"/>
    <property type="molecule type" value="Genomic_DNA"/>
</dbReference>
<name>A0A316VB69_9BASI</name>
<gene>
    <name evidence="3" type="ORF">FA14DRAFT_191875</name>
</gene>
<feature type="compositionally biased region" description="Basic residues" evidence="1">
    <location>
        <begin position="1"/>
        <end position="17"/>
    </location>
</feature>
<protein>
    <recommendedName>
        <fullName evidence="2">DUF7168 domain-containing protein</fullName>
    </recommendedName>
</protein>
<dbReference type="AlphaFoldDB" id="A0A316VB69"/>
<feature type="domain" description="DUF7168" evidence="2">
    <location>
        <begin position="136"/>
        <end position="234"/>
    </location>
</feature>
<sequence length="404" mass="45892">MPPRRGKLKKKESKRGKVKTEAREANIQDTDSTLVLRAKVTRLATDPSDSDDASHNLPQGVDVDLIKRLSKILDIAKQPDTSEDEVKQALQFIGKMLSCAHSRDNEAMSLESAECQLQKAGHSEVAIHYKDSYGGLIDQWVNEMAWANMIAFNVKAYHNKCQKNTEHVFYGLRANAAAAALSFEAIINLALTWATSHTKQNCYLLGLSSSILEMATEGEKLEEAQTLEAEKSLIERTHSKNIKAKKEQNRNLEPGRKHTKSGIITDEEEDDVTFVSIKQISKQSGEHKKVKGEMKTEYADEGFGVIKQEQEDDENSVVSERQIKFQRKLEEEAETSGWQNHAKLMSYRRMAERIAEEYCVKELKITKWTDHSSYRGKVRDFSAYKKGQEDAHKMDLKRRRLGAD</sequence>
<reference evidence="3 4" key="1">
    <citation type="journal article" date="2018" name="Mol. Biol. Evol.">
        <title>Broad Genomic Sampling Reveals a Smut Pathogenic Ancestry of the Fungal Clade Ustilaginomycotina.</title>
        <authorList>
            <person name="Kijpornyongpan T."/>
            <person name="Mondo S.J."/>
            <person name="Barry K."/>
            <person name="Sandor L."/>
            <person name="Lee J."/>
            <person name="Lipzen A."/>
            <person name="Pangilinan J."/>
            <person name="LaButti K."/>
            <person name="Hainaut M."/>
            <person name="Henrissat B."/>
            <person name="Grigoriev I.V."/>
            <person name="Spatafora J.W."/>
            <person name="Aime M.C."/>
        </authorList>
    </citation>
    <scope>NUCLEOTIDE SEQUENCE [LARGE SCALE GENOMIC DNA]</scope>
    <source>
        <strain evidence="3 4">MCA 3882</strain>
    </source>
</reference>
<accession>A0A316VB69</accession>
<dbReference type="STRING" id="1280837.A0A316VB69"/>
<dbReference type="InterPro" id="IPR055592">
    <property type="entry name" value="DUF7168"/>
</dbReference>